<evidence type="ECO:0000313" key="2">
    <source>
        <dbReference type="EMBL" id="PWJ65269.1"/>
    </source>
</evidence>
<evidence type="ECO:0000256" key="1">
    <source>
        <dbReference type="SAM" id="SignalP"/>
    </source>
</evidence>
<protein>
    <recommendedName>
        <fullName evidence="4">Lipoprotein</fullName>
    </recommendedName>
</protein>
<gene>
    <name evidence="2" type="ORF">B0H03_103116</name>
</gene>
<dbReference type="PROSITE" id="PS51257">
    <property type="entry name" value="PROKAR_LIPOPROTEIN"/>
    <property type="match status" value="1"/>
</dbReference>
<organism evidence="2 3">
    <name type="scientific">Rathayibacter iranicus NCPPB 2253 = VKM Ac-1602</name>
    <dbReference type="NCBI Taxonomy" id="1328868"/>
    <lineage>
        <taxon>Bacteria</taxon>
        <taxon>Bacillati</taxon>
        <taxon>Actinomycetota</taxon>
        <taxon>Actinomycetes</taxon>
        <taxon>Micrococcales</taxon>
        <taxon>Microbacteriaceae</taxon>
        <taxon>Rathayibacter</taxon>
    </lineage>
</organism>
<keyword evidence="1" id="KW-0732">Signal</keyword>
<sequence>MRKAFGLRCRAGLRVGALVMVMMTGLVSACAEKGAKPVNTMSPREGRDKVVELVIDTTKQLEITGWWPRTGAAVPDVCSLAGGAEGASYSYAHEAPEGTDFSGDARRVAAYWESLGMSVRVADSTRRPTVYGEGGPVLRASFDTGAAAGTYRVGAVAPCAPGNAAGLLDEDNVQRAAGVVLPGDEGIVTKSDRGKKLVTPPAYPAE</sequence>
<dbReference type="Proteomes" id="UP000245674">
    <property type="component" value="Unassembled WGS sequence"/>
</dbReference>
<comment type="caution">
    <text evidence="2">The sequence shown here is derived from an EMBL/GenBank/DDBJ whole genome shotgun (WGS) entry which is preliminary data.</text>
</comment>
<accession>A0ABX5LJQ1</accession>
<reference evidence="2 3" key="1">
    <citation type="submission" date="2018-03" db="EMBL/GenBank/DDBJ databases">
        <title>Genomic Encyclopedia of Type Strains, Phase III (KMG-III): the genomes of soil and plant-associated and newly described type strains.</title>
        <authorList>
            <person name="Whitman W."/>
        </authorList>
    </citation>
    <scope>NUCLEOTIDE SEQUENCE [LARGE SCALE GENOMIC DNA]</scope>
    <source>
        <strain evidence="2 3">VKM Ac-1602</strain>
    </source>
</reference>
<evidence type="ECO:0000313" key="3">
    <source>
        <dbReference type="Proteomes" id="UP000245674"/>
    </source>
</evidence>
<proteinExistence type="predicted"/>
<feature type="signal peptide" evidence="1">
    <location>
        <begin position="1"/>
        <end position="31"/>
    </location>
</feature>
<evidence type="ECO:0008006" key="4">
    <source>
        <dbReference type="Google" id="ProtNLM"/>
    </source>
</evidence>
<name>A0ABX5LJQ1_9MICO</name>
<keyword evidence="3" id="KW-1185">Reference proteome</keyword>
<feature type="chain" id="PRO_5047151814" description="Lipoprotein" evidence="1">
    <location>
        <begin position="32"/>
        <end position="206"/>
    </location>
</feature>
<dbReference type="EMBL" id="QGDV01000003">
    <property type="protein sequence ID" value="PWJ65269.1"/>
    <property type="molecule type" value="Genomic_DNA"/>
</dbReference>